<sequence>HELMRRLTSRTRRLLGINPKYGFLATIVMTSVHVKATRTPFSTFVRSRTLTYEIIAVE</sequence>
<dbReference type="Proteomes" id="UP001341840">
    <property type="component" value="Unassembled WGS sequence"/>
</dbReference>
<keyword evidence="2" id="KW-1185">Reference proteome</keyword>
<evidence type="ECO:0000313" key="1">
    <source>
        <dbReference type="EMBL" id="MED6141068.1"/>
    </source>
</evidence>
<comment type="caution">
    <text evidence="1">The sequence shown here is derived from an EMBL/GenBank/DDBJ whole genome shotgun (WGS) entry which is preliminary data.</text>
</comment>
<dbReference type="EMBL" id="JASCZI010063109">
    <property type="protein sequence ID" value="MED6141068.1"/>
    <property type="molecule type" value="Genomic_DNA"/>
</dbReference>
<reference evidence="1 2" key="1">
    <citation type="journal article" date="2023" name="Plants (Basel)">
        <title>Bridging the Gap: Combining Genomics and Transcriptomics Approaches to Understand Stylosanthes scabra, an Orphan Legume from the Brazilian Caatinga.</title>
        <authorList>
            <person name="Ferreira-Neto J.R.C."/>
            <person name="da Silva M.D."/>
            <person name="Binneck E."/>
            <person name="de Melo N.F."/>
            <person name="da Silva R.H."/>
            <person name="de Melo A.L.T.M."/>
            <person name="Pandolfi V."/>
            <person name="Bustamante F.O."/>
            <person name="Brasileiro-Vidal A.C."/>
            <person name="Benko-Iseppon A.M."/>
        </authorList>
    </citation>
    <scope>NUCLEOTIDE SEQUENCE [LARGE SCALE GENOMIC DNA]</scope>
    <source>
        <tissue evidence="1">Leaves</tissue>
    </source>
</reference>
<protein>
    <submittedName>
        <fullName evidence="1">Uncharacterized protein</fullName>
    </submittedName>
</protein>
<name>A0ABU6SZB4_9FABA</name>
<gene>
    <name evidence="1" type="ORF">PIB30_099667</name>
</gene>
<organism evidence="1 2">
    <name type="scientific">Stylosanthes scabra</name>
    <dbReference type="NCBI Taxonomy" id="79078"/>
    <lineage>
        <taxon>Eukaryota</taxon>
        <taxon>Viridiplantae</taxon>
        <taxon>Streptophyta</taxon>
        <taxon>Embryophyta</taxon>
        <taxon>Tracheophyta</taxon>
        <taxon>Spermatophyta</taxon>
        <taxon>Magnoliopsida</taxon>
        <taxon>eudicotyledons</taxon>
        <taxon>Gunneridae</taxon>
        <taxon>Pentapetalae</taxon>
        <taxon>rosids</taxon>
        <taxon>fabids</taxon>
        <taxon>Fabales</taxon>
        <taxon>Fabaceae</taxon>
        <taxon>Papilionoideae</taxon>
        <taxon>50 kb inversion clade</taxon>
        <taxon>dalbergioids sensu lato</taxon>
        <taxon>Dalbergieae</taxon>
        <taxon>Pterocarpus clade</taxon>
        <taxon>Stylosanthes</taxon>
    </lineage>
</organism>
<accession>A0ABU6SZB4</accession>
<evidence type="ECO:0000313" key="2">
    <source>
        <dbReference type="Proteomes" id="UP001341840"/>
    </source>
</evidence>
<feature type="non-terminal residue" evidence="1">
    <location>
        <position position="1"/>
    </location>
</feature>
<proteinExistence type="predicted"/>